<protein>
    <recommendedName>
        <fullName evidence="2">Protein kinase domain-containing protein</fullName>
    </recommendedName>
</protein>
<dbReference type="EMBL" id="CP108313">
    <property type="protein sequence ID" value="WTW74161.1"/>
    <property type="molecule type" value="Genomic_DNA"/>
</dbReference>
<organism evidence="1">
    <name type="scientific">Streptomyces sp. NBC_00008</name>
    <dbReference type="NCBI Taxonomy" id="2903610"/>
    <lineage>
        <taxon>Bacteria</taxon>
        <taxon>Bacillati</taxon>
        <taxon>Actinomycetota</taxon>
        <taxon>Actinomycetes</taxon>
        <taxon>Kitasatosporales</taxon>
        <taxon>Streptomycetaceae</taxon>
        <taxon>Streptomyces</taxon>
    </lineage>
</organism>
<dbReference type="SUPFAM" id="SSF56112">
    <property type="entry name" value="Protein kinase-like (PK-like)"/>
    <property type="match status" value="1"/>
</dbReference>
<proteinExistence type="predicted"/>
<dbReference type="InterPro" id="IPR011009">
    <property type="entry name" value="Kinase-like_dom_sf"/>
</dbReference>
<accession>A0AAU2W2X6</accession>
<evidence type="ECO:0008006" key="2">
    <source>
        <dbReference type="Google" id="ProtNLM"/>
    </source>
</evidence>
<dbReference type="AlphaFoldDB" id="A0AAU2W2X6"/>
<reference evidence="1" key="1">
    <citation type="submission" date="2022-10" db="EMBL/GenBank/DDBJ databases">
        <title>The complete genomes of actinobacterial strains from the NBC collection.</title>
        <authorList>
            <person name="Joergensen T.S."/>
            <person name="Alvarez Arevalo M."/>
            <person name="Sterndorff E.B."/>
            <person name="Faurdal D."/>
            <person name="Vuksanovic O."/>
            <person name="Mourched A.-S."/>
            <person name="Charusanti P."/>
            <person name="Shaw S."/>
            <person name="Blin K."/>
            <person name="Weber T."/>
        </authorList>
    </citation>
    <scope>NUCLEOTIDE SEQUENCE</scope>
    <source>
        <strain evidence="1">NBC_00008</strain>
    </source>
</reference>
<gene>
    <name evidence="1" type="ORF">OG398_35100</name>
</gene>
<sequence>MGRTGLYIGMEGFAAPDLSDTPHEATASSDIYSIGRVIAWAITSGLPKANLPLLPPPGPWRTVLRATTHQGLRRRPQTISELLTLIDCEHAAIPEDPFETAQALRETAGTGDPAAADTLLTLIGGHPKDYELHVSVLAHLDVQHLVQHLPRHAHTAVRRTPK</sequence>
<evidence type="ECO:0000313" key="1">
    <source>
        <dbReference type="EMBL" id="WTW74161.1"/>
    </source>
</evidence>
<name>A0AAU2W2X6_9ACTN</name>